<organism evidence="1 2">
    <name type="scientific">Hygrophoropsis aurantiaca</name>
    <dbReference type="NCBI Taxonomy" id="72124"/>
    <lineage>
        <taxon>Eukaryota</taxon>
        <taxon>Fungi</taxon>
        <taxon>Dikarya</taxon>
        <taxon>Basidiomycota</taxon>
        <taxon>Agaricomycotina</taxon>
        <taxon>Agaricomycetes</taxon>
        <taxon>Agaricomycetidae</taxon>
        <taxon>Boletales</taxon>
        <taxon>Coniophorineae</taxon>
        <taxon>Hygrophoropsidaceae</taxon>
        <taxon>Hygrophoropsis</taxon>
    </lineage>
</organism>
<proteinExistence type="predicted"/>
<dbReference type="Proteomes" id="UP000790377">
    <property type="component" value="Unassembled WGS sequence"/>
</dbReference>
<accession>A0ACB7ZV15</accession>
<name>A0ACB7ZV15_9AGAM</name>
<comment type="caution">
    <text evidence="1">The sequence shown here is derived from an EMBL/GenBank/DDBJ whole genome shotgun (WGS) entry which is preliminary data.</text>
</comment>
<gene>
    <name evidence="1" type="ORF">BJ138DRAFT_1018288</name>
</gene>
<keyword evidence="2" id="KW-1185">Reference proteome</keyword>
<evidence type="ECO:0000313" key="2">
    <source>
        <dbReference type="Proteomes" id="UP000790377"/>
    </source>
</evidence>
<sequence length="340" mass="37412">MADIDLIIERSMYIGDKFGIILWRISLDIFFFLAYLKLAWRGTYKRKSQIFYAVHSMHSMQFISISMGVNVILTQLMWTERRDNDPSAFSPENTTVWYNTLGTAVIVAAKGMGDAVLLDSQTQWLYRCYTTWGSKLWAIAFPALVYLGSVVMAVAMTIEGAIPGANFWQGFAVNFGIAWIASTVSFNIIITAMIIAHLFPMYFGLRRILSPDLVRTYTGVISILVESSLPVIILGIAYLALYSRNSPSAIAVEFVWGSFAVLSPQLIILRGAMSGACDEDMLAHVTSWMGLSTCEGAPLSGTDSPEMKMSMVGERSENGGETTVVAPLKPGVSDHSLECA</sequence>
<protein>
    <submittedName>
        <fullName evidence="1">Uncharacterized protein</fullName>
    </submittedName>
</protein>
<evidence type="ECO:0000313" key="1">
    <source>
        <dbReference type="EMBL" id="KAH7905016.1"/>
    </source>
</evidence>
<reference evidence="1" key="1">
    <citation type="journal article" date="2021" name="New Phytol.">
        <title>Evolutionary innovations through gain and loss of genes in the ectomycorrhizal Boletales.</title>
        <authorList>
            <person name="Wu G."/>
            <person name="Miyauchi S."/>
            <person name="Morin E."/>
            <person name="Kuo A."/>
            <person name="Drula E."/>
            <person name="Varga T."/>
            <person name="Kohler A."/>
            <person name="Feng B."/>
            <person name="Cao Y."/>
            <person name="Lipzen A."/>
            <person name="Daum C."/>
            <person name="Hundley H."/>
            <person name="Pangilinan J."/>
            <person name="Johnson J."/>
            <person name="Barry K."/>
            <person name="LaButti K."/>
            <person name="Ng V."/>
            <person name="Ahrendt S."/>
            <person name="Min B."/>
            <person name="Choi I.G."/>
            <person name="Park H."/>
            <person name="Plett J.M."/>
            <person name="Magnuson J."/>
            <person name="Spatafora J.W."/>
            <person name="Nagy L.G."/>
            <person name="Henrissat B."/>
            <person name="Grigoriev I.V."/>
            <person name="Yang Z.L."/>
            <person name="Xu J."/>
            <person name="Martin F.M."/>
        </authorList>
    </citation>
    <scope>NUCLEOTIDE SEQUENCE</scope>
    <source>
        <strain evidence="1">ATCC 28755</strain>
    </source>
</reference>
<dbReference type="EMBL" id="MU268296">
    <property type="protein sequence ID" value="KAH7905016.1"/>
    <property type="molecule type" value="Genomic_DNA"/>
</dbReference>